<dbReference type="PANTHER" id="PTHR30483:SF6">
    <property type="entry name" value="PERIPLASMIC BINDING PROTEIN OF ABC TRANSPORTER FOR NATURAL AMINO ACIDS"/>
    <property type="match status" value="1"/>
</dbReference>
<dbReference type="SUPFAM" id="SSF48452">
    <property type="entry name" value="TPR-like"/>
    <property type="match status" value="1"/>
</dbReference>
<dbReference type="KEGG" id="nja:NSJP_0189"/>
<dbReference type="AlphaFoldDB" id="A0A1W1I039"/>
<evidence type="ECO:0000256" key="2">
    <source>
        <dbReference type="ARBA" id="ARBA00022729"/>
    </source>
</evidence>
<keyword evidence="2" id="KW-0732">Signal</keyword>
<dbReference type="InterPro" id="IPR019734">
    <property type="entry name" value="TPR_rpt"/>
</dbReference>
<evidence type="ECO:0000256" key="3">
    <source>
        <dbReference type="SAM" id="MobiDB-lite"/>
    </source>
</evidence>
<evidence type="ECO:0000259" key="4">
    <source>
        <dbReference type="Pfam" id="PF13458"/>
    </source>
</evidence>
<dbReference type="Proteomes" id="UP000192042">
    <property type="component" value="Chromosome I"/>
</dbReference>
<dbReference type="InterPro" id="IPR028082">
    <property type="entry name" value="Peripla_BP_I"/>
</dbReference>
<dbReference type="SUPFAM" id="SSF53822">
    <property type="entry name" value="Periplasmic binding protein-like I"/>
    <property type="match status" value="1"/>
</dbReference>
<sequence length="677" mass="74187">MTLRLLHTWLRSRVETFVASEDGVRRLFCCTAALASLLLVSTSALPAPAGKAPAGKTDAAKTEAGKNAPANHPTLNQAKRLIDQGQAEEAVTLLRRFLATTPKPDLLDDTYLLLAAALYGSQQYPESLRYLQQLQTEFPNSEVSDRGKLLLARTHAAMGNPDLAFPILTGVRTLTQDETAKREAVHISGELYLQKKEYSRAIQAWLEQIALSTNDQADEIRGQIRTVINESFDKKALERIREAYPRSFPGDLASIRLIELYLSRGEEHQAARQIQQFLANFPVHPYAAKATDLLASLQTKLKSNQFLIATVLPLSGKLAPFSNDVLSGIELAMASYGGHAGGPSVGLLVKDPEAEHGSFIDDLGAMLANDRPIAVIGPLLSKNLPVMAELAERAHIPLLTPTATLPNVRRLGGYTFSTALTYQLQAKRIAAYAVGEQGFRRFCILHPDTAYGRELARWFAQEIHSHDGEIIAIESYKEGESDLSPQLKRMKAEDLKKYGLSVPVDQTKLGGKSTKMDKKVLYTPGFDAIYIPGRAADVGLIAAQLNFHDMKVPFLGSNGWNVPDFARTADQSIDGSVFVDGFFVDSPNPNVQEFVEQYKKRFQTVPTLFAMQGYDAARFVLEAVRKGAASGEAVKDFLVSQPDLPALGGPAAFLADGSLNRPLFLIQVKRGRFVQVD</sequence>
<dbReference type="InterPro" id="IPR028081">
    <property type="entry name" value="Leu-bd"/>
</dbReference>
<feature type="region of interest" description="Disordered" evidence="3">
    <location>
        <begin position="50"/>
        <end position="76"/>
    </location>
</feature>
<gene>
    <name evidence="5" type="ORF">NSJP_0189</name>
</gene>
<dbReference type="Gene3D" id="1.25.40.10">
    <property type="entry name" value="Tetratricopeptide repeat domain"/>
    <property type="match status" value="2"/>
</dbReference>
<keyword evidence="6" id="KW-1185">Reference proteome</keyword>
<dbReference type="PANTHER" id="PTHR30483">
    <property type="entry name" value="LEUCINE-SPECIFIC-BINDING PROTEIN"/>
    <property type="match status" value="1"/>
</dbReference>
<proteinExistence type="inferred from homology"/>
<name>A0A1W1I039_9BACT</name>
<reference evidence="5 6" key="1">
    <citation type="submission" date="2017-03" db="EMBL/GenBank/DDBJ databases">
        <authorList>
            <person name="Afonso C.L."/>
            <person name="Miller P.J."/>
            <person name="Scott M.A."/>
            <person name="Spackman E."/>
            <person name="Goraichik I."/>
            <person name="Dimitrov K.M."/>
            <person name="Suarez D.L."/>
            <person name="Swayne D.E."/>
        </authorList>
    </citation>
    <scope>NUCLEOTIDE SEQUENCE [LARGE SCALE GENOMIC DNA]</scope>
    <source>
        <strain evidence="5">Genome sequencing of Nitrospira japonica strain NJ11</strain>
    </source>
</reference>
<evidence type="ECO:0000256" key="1">
    <source>
        <dbReference type="ARBA" id="ARBA00010062"/>
    </source>
</evidence>
<protein>
    <submittedName>
        <fullName evidence="5">Putative Extracellular ligand-binding receptor</fullName>
    </submittedName>
</protein>
<dbReference type="Pfam" id="PF13458">
    <property type="entry name" value="Peripla_BP_6"/>
    <property type="match status" value="1"/>
</dbReference>
<accession>A0A1W1I039</accession>
<dbReference type="Pfam" id="PF13174">
    <property type="entry name" value="TPR_6"/>
    <property type="match status" value="1"/>
</dbReference>
<evidence type="ECO:0000313" key="5">
    <source>
        <dbReference type="EMBL" id="SLM46361.1"/>
    </source>
</evidence>
<dbReference type="Gene3D" id="3.40.50.2300">
    <property type="match status" value="2"/>
</dbReference>
<organism evidence="5 6">
    <name type="scientific">Nitrospira japonica</name>
    <dbReference type="NCBI Taxonomy" id="1325564"/>
    <lineage>
        <taxon>Bacteria</taxon>
        <taxon>Pseudomonadati</taxon>
        <taxon>Nitrospirota</taxon>
        <taxon>Nitrospiria</taxon>
        <taxon>Nitrospirales</taxon>
        <taxon>Nitrospiraceae</taxon>
        <taxon>Nitrospira</taxon>
    </lineage>
</organism>
<dbReference type="InterPro" id="IPR051010">
    <property type="entry name" value="BCAA_transport"/>
</dbReference>
<evidence type="ECO:0000313" key="6">
    <source>
        <dbReference type="Proteomes" id="UP000192042"/>
    </source>
</evidence>
<dbReference type="RefSeq" id="WP_172834064.1">
    <property type="nucleotide sequence ID" value="NZ_LT828648.1"/>
</dbReference>
<comment type="similarity">
    <text evidence="1">Belongs to the leucine-binding protein family.</text>
</comment>
<dbReference type="EMBL" id="LT828648">
    <property type="protein sequence ID" value="SLM46361.1"/>
    <property type="molecule type" value="Genomic_DNA"/>
</dbReference>
<dbReference type="InterPro" id="IPR011990">
    <property type="entry name" value="TPR-like_helical_dom_sf"/>
</dbReference>
<feature type="domain" description="Leucine-binding protein" evidence="4">
    <location>
        <begin position="308"/>
        <end position="671"/>
    </location>
</feature>
<dbReference type="STRING" id="1325564.NSJP_0189"/>
<keyword evidence="5" id="KW-0675">Receptor</keyword>